<gene>
    <name evidence="1" type="ORF">PENTCL1PPCAC_15795</name>
</gene>
<reference evidence="1" key="1">
    <citation type="submission" date="2023-10" db="EMBL/GenBank/DDBJ databases">
        <title>Genome assembly of Pristionchus species.</title>
        <authorList>
            <person name="Yoshida K."/>
            <person name="Sommer R.J."/>
        </authorList>
    </citation>
    <scope>NUCLEOTIDE SEQUENCE</scope>
    <source>
        <strain evidence="1">RS0144</strain>
    </source>
</reference>
<accession>A0AAV5TH45</accession>
<feature type="non-terminal residue" evidence="1">
    <location>
        <position position="74"/>
    </location>
</feature>
<sequence length="74" mass="8727">EDWLIFAADMIKDQFLGYFISQLGALSFERFVATHWWRWYEQRGTPTLVILLAVELITNVPSWVNVVICQFGLY</sequence>
<evidence type="ECO:0000313" key="2">
    <source>
        <dbReference type="Proteomes" id="UP001432027"/>
    </source>
</evidence>
<evidence type="ECO:0000313" key="1">
    <source>
        <dbReference type="EMBL" id="GMS93620.1"/>
    </source>
</evidence>
<protein>
    <submittedName>
        <fullName evidence="1">Uncharacterized protein</fullName>
    </submittedName>
</protein>
<dbReference type="EMBL" id="BTSX01000004">
    <property type="protein sequence ID" value="GMS93620.1"/>
    <property type="molecule type" value="Genomic_DNA"/>
</dbReference>
<name>A0AAV5TH45_9BILA</name>
<feature type="non-terminal residue" evidence="1">
    <location>
        <position position="1"/>
    </location>
</feature>
<dbReference type="AlphaFoldDB" id="A0AAV5TH45"/>
<comment type="caution">
    <text evidence="1">The sequence shown here is derived from an EMBL/GenBank/DDBJ whole genome shotgun (WGS) entry which is preliminary data.</text>
</comment>
<proteinExistence type="predicted"/>
<dbReference type="Proteomes" id="UP001432027">
    <property type="component" value="Unassembled WGS sequence"/>
</dbReference>
<keyword evidence="2" id="KW-1185">Reference proteome</keyword>
<organism evidence="1 2">
    <name type="scientific">Pristionchus entomophagus</name>
    <dbReference type="NCBI Taxonomy" id="358040"/>
    <lineage>
        <taxon>Eukaryota</taxon>
        <taxon>Metazoa</taxon>
        <taxon>Ecdysozoa</taxon>
        <taxon>Nematoda</taxon>
        <taxon>Chromadorea</taxon>
        <taxon>Rhabditida</taxon>
        <taxon>Rhabditina</taxon>
        <taxon>Diplogasteromorpha</taxon>
        <taxon>Diplogasteroidea</taxon>
        <taxon>Neodiplogasteridae</taxon>
        <taxon>Pristionchus</taxon>
    </lineage>
</organism>